<evidence type="ECO:0000259" key="1">
    <source>
        <dbReference type="Pfam" id="PF01796"/>
    </source>
</evidence>
<protein>
    <recommendedName>
        <fullName evidence="5">DNA-binding protein</fullName>
    </recommendedName>
</protein>
<dbReference type="Proteomes" id="UP000712673">
    <property type="component" value="Unassembled WGS sequence"/>
</dbReference>
<dbReference type="AlphaFoldDB" id="A0A938B186"/>
<dbReference type="EMBL" id="VGLS01000058">
    <property type="protein sequence ID" value="MBM3222811.1"/>
    <property type="molecule type" value="Genomic_DNA"/>
</dbReference>
<dbReference type="InterPro" id="IPR022002">
    <property type="entry name" value="ChsH2_Znr"/>
</dbReference>
<dbReference type="PANTHER" id="PTHR34075">
    <property type="entry name" value="BLR3430 PROTEIN"/>
    <property type="match status" value="1"/>
</dbReference>
<name>A0A938B186_UNCTE</name>
<dbReference type="Gene3D" id="6.10.30.10">
    <property type="match status" value="1"/>
</dbReference>
<dbReference type="InterPro" id="IPR002878">
    <property type="entry name" value="ChsH2_C"/>
</dbReference>
<reference evidence="3" key="1">
    <citation type="submission" date="2019-03" db="EMBL/GenBank/DDBJ databases">
        <title>Lake Tanganyika Metagenome-Assembled Genomes (MAGs).</title>
        <authorList>
            <person name="Tran P."/>
        </authorList>
    </citation>
    <scope>NUCLEOTIDE SEQUENCE</scope>
    <source>
        <strain evidence="3">K_DeepCast_65m_m2_066</strain>
    </source>
</reference>
<dbReference type="SUPFAM" id="SSF50249">
    <property type="entry name" value="Nucleic acid-binding proteins"/>
    <property type="match status" value="1"/>
</dbReference>
<sequence length="138" mass="15367">MAAPRPQPRFPEPDTAPFWEATKRRELTYQTCNACQAVVFYPRSHCTACGSADLTRRVSQGAGSVYTFTVIMQSRHPAFAELGPYAVAYVDLDEGFRIMTNIVGVQDPIKDIQCGMRVQLQWHDQGEGQIALPMFAPA</sequence>
<evidence type="ECO:0000313" key="3">
    <source>
        <dbReference type="EMBL" id="MBM3222811.1"/>
    </source>
</evidence>
<organism evidence="3 4">
    <name type="scientific">Tectimicrobiota bacterium</name>
    <dbReference type="NCBI Taxonomy" id="2528274"/>
    <lineage>
        <taxon>Bacteria</taxon>
        <taxon>Pseudomonadati</taxon>
        <taxon>Nitrospinota/Tectimicrobiota group</taxon>
        <taxon>Candidatus Tectimicrobiota</taxon>
    </lineage>
</organism>
<evidence type="ECO:0008006" key="5">
    <source>
        <dbReference type="Google" id="ProtNLM"/>
    </source>
</evidence>
<dbReference type="InterPro" id="IPR012340">
    <property type="entry name" value="NA-bd_OB-fold"/>
</dbReference>
<dbReference type="Pfam" id="PF12172">
    <property type="entry name" value="zf-ChsH2"/>
    <property type="match status" value="1"/>
</dbReference>
<feature type="domain" description="ChsH2 C-terminal OB-fold" evidence="1">
    <location>
        <begin position="59"/>
        <end position="123"/>
    </location>
</feature>
<proteinExistence type="predicted"/>
<feature type="domain" description="ChsH2 rubredoxin-like zinc ribbon" evidence="2">
    <location>
        <begin position="19"/>
        <end position="54"/>
    </location>
</feature>
<dbReference type="PANTHER" id="PTHR34075:SF5">
    <property type="entry name" value="BLR3430 PROTEIN"/>
    <property type="match status" value="1"/>
</dbReference>
<dbReference type="Pfam" id="PF01796">
    <property type="entry name" value="OB_ChsH2_C"/>
    <property type="match status" value="1"/>
</dbReference>
<evidence type="ECO:0000259" key="2">
    <source>
        <dbReference type="Pfam" id="PF12172"/>
    </source>
</evidence>
<accession>A0A938B186</accession>
<comment type="caution">
    <text evidence="3">The sequence shown here is derived from an EMBL/GenBank/DDBJ whole genome shotgun (WGS) entry which is preliminary data.</text>
</comment>
<evidence type="ECO:0000313" key="4">
    <source>
        <dbReference type="Proteomes" id="UP000712673"/>
    </source>
</evidence>
<dbReference type="InterPro" id="IPR052513">
    <property type="entry name" value="Thioester_dehydratase-like"/>
</dbReference>
<gene>
    <name evidence="3" type="ORF">FJZ47_03265</name>
</gene>